<gene>
    <name evidence="1" type="ORF">BN2614_LOCUS1</name>
</gene>
<proteinExistence type="predicted"/>
<organism evidence="1 2">
    <name type="scientific">Gulo gulo</name>
    <name type="common">Wolverine</name>
    <name type="synonym">Gluton</name>
    <dbReference type="NCBI Taxonomy" id="48420"/>
    <lineage>
        <taxon>Eukaryota</taxon>
        <taxon>Metazoa</taxon>
        <taxon>Chordata</taxon>
        <taxon>Craniata</taxon>
        <taxon>Vertebrata</taxon>
        <taxon>Euteleostomi</taxon>
        <taxon>Mammalia</taxon>
        <taxon>Eutheria</taxon>
        <taxon>Laurasiatheria</taxon>
        <taxon>Carnivora</taxon>
        <taxon>Caniformia</taxon>
        <taxon>Musteloidea</taxon>
        <taxon>Mustelidae</taxon>
        <taxon>Guloninae</taxon>
        <taxon>Gulo</taxon>
    </lineage>
</organism>
<protein>
    <submittedName>
        <fullName evidence="1">Uncharacterized protein</fullName>
    </submittedName>
</protein>
<evidence type="ECO:0000313" key="1">
    <source>
        <dbReference type="EMBL" id="VCW84205.1"/>
    </source>
</evidence>
<dbReference type="Proteomes" id="UP000269945">
    <property type="component" value="Unassembled WGS sequence"/>
</dbReference>
<dbReference type="AlphaFoldDB" id="A0A9X9Q0I0"/>
<name>A0A9X9Q0I0_GULGU</name>
<comment type="caution">
    <text evidence="1">The sequence shown here is derived from an EMBL/GenBank/DDBJ whole genome shotgun (WGS) entry which is preliminary data.</text>
</comment>
<feature type="non-terminal residue" evidence="1">
    <location>
        <position position="79"/>
    </location>
</feature>
<dbReference type="EMBL" id="CYRY02013669">
    <property type="protein sequence ID" value="VCW84205.1"/>
    <property type="molecule type" value="Genomic_DNA"/>
</dbReference>
<keyword evidence="2" id="KW-1185">Reference proteome</keyword>
<feature type="non-terminal residue" evidence="1">
    <location>
        <position position="1"/>
    </location>
</feature>
<reference evidence="1 2" key="1">
    <citation type="submission" date="2018-10" db="EMBL/GenBank/DDBJ databases">
        <authorList>
            <person name="Ekblom R."/>
            <person name="Jareborg N."/>
        </authorList>
    </citation>
    <scope>NUCLEOTIDE SEQUENCE [LARGE SCALE GENOMIC DNA]</scope>
    <source>
        <tissue evidence="1">Muscle</tissue>
    </source>
</reference>
<sequence>WWGRRLGQPVPTSRVAVPWRCGTSAAAACFRPPHRQRLWRAPNTTRGWAASRTGCGTVKKRDWTWKRSFMNIINLMHTG</sequence>
<evidence type="ECO:0000313" key="2">
    <source>
        <dbReference type="Proteomes" id="UP000269945"/>
    </source>
</evidence>
<accession>A0A9X9Q0I0</accession>